<dbReference type="Proteomes" id="UP000008138">
    <property type="component" value="Chromosome"/>
</dbReference>
<gene>
    <name evidence="1" type="ordered locus">TUZN_1291</name>
</gene>
<dbReference type="GeneID" id="10360818"/>
<organism evidence="1 2">
    <name type="scientific">Thermoproteus uzoniensis (strain 768-20)</name>
    <dbReference type="NCBI Taxonomy" id="999630"/>
    <lineage>
        <taxon>Archaea</taxon>
        <taxon>Thermoproteota</taxon>
        <taxon>Thermoprotei</taxon>
        <taxon>Thermoproteales</taxon>
        <taxon>Thermoproteaceae</taxon>
        <taxon>Thermoproteus</taxon>
    </lineage>
</organism>
<dbReference type="STRING" id="999630.TUZN_1291"/>
<reference evidence="1 2" key="1">
    <citation type="journal article" date="2011" name="J. Bacteriol.">
        <title>Complete genome sequence of the thermoacidophilic crenarchaeon Thermoproteus uzoniensis 768-20.</title>
        <authorList>
            <person name="Mardanov A.V."/>
            <person name="Gumerov V.M."/>
            <person name="Beletsky A.V."/>
            <person name="Prokofeva M.I."/>
            <person name="Bonch-Osmolovskaya E.A."/>
            <person name="Ravin N.V."/>
            <person name="Skryabin K.G."/>
        </authorList>
    </citation>
    <scope>NUCLEOTIDE SEQUENCE [LARGE SCALE GENOMIC DNA]</scope>
    <source>
        <strain evidence="1 2">768-20</strain>
    </source>
</reference>
<protein>
    <submittedName>
        <fullName evidence="1">Uncharacterized protein</fullName>
    </submittedName>
</protein>
<dbReference type="AlphaFoldDB" id="F2L0V2"/>
<dbReference type="KEGG" id="tuz:TUZN_1291"/>
<reference key="2">
    <citation type="submission" date="2011-03" db="EMBL/GenBank/DDBJ databases">
        <title>Complete genome sequence of the thermoacidophilic crenarchaeon Thermoproteus uzoniensis 768-20.</title>
        <authorList>
            <person name="Mardanov A.V."/>
            <person name="Gumerov V.M."/>
            <person name="Beletsky A.V."/>
            <person name="Prokofeva M.I."/>
            <person name="Bonch-Osmolovskaya E.A."/>
            <person name="Ravin N.V."/>
            <person name="Skryabin K.G."/>
        </authorList>
    </citation>
    <scope>NUCLEOTIDE SEQUENCE</scope>
    <source>
        <strain>768-20</strain>
    </source>
</reference>
<accession>F2L0V2</accession>
<name>F2L0V2_THEU7</name>
<dbReference type="RefSeq" id="WP_013680103.1">
    <property type="nucleotide sequence ID" value="NC_015315.1"/>
</dbReference>
<dbReference type="OrthoDB" id="375534at2157"/>
<keyword evidence="2" id="KW-1185">Reference proteome</keyword>
<proteinExistence type="predicted"/>
<evidence type="ECO:0000313" key="1">
    <source>
        <dbReference type="EMBL" id="AEA12767.1"/>
    </source>
</evidence>
<sequence length="90" mass="9636">MDCASICGVSFSADFGEDEASLLRAIYAAATRLGPPGACYVICKSVERLCGISGDCNAALREFVKKYPKAAELYRSELLRIAASVREKPA</sequence>
<dbReference type="EMBL" id="CP002590">
    <property type="protein sequence ID" value="AEA12767.1"/>
    <property type="molecule type" value="Genomic_DNA"/>
</dbReference>
<evidence type="ECO:0000313" key="2">
    <source>
        <dbReference type="Proteomes" id="UP000008138"/>
    </source>
</evidence>
<dbReference type="HOGENOM" id="CLU_2434037_0_0_2"/>